<organism evidence="3 4">
    <name type="scientific">Tanacetum coccineum</name>
    <dbReference type="NCBI Taxonomy" id="301880"/>
    <lineage>
        <taxon>Eukaryota</taxon>
        <taxon>Viridiplantae</taxon>
        <taxon>Streptophyta</taxon>
        <taxon>Embryophyta</taxon>
        <taxon>Tracheophyta</taxon>
        <taxon>Spermatophyta</taxon>
        <taxon>Magnoliopsida</taxon>
        <taxon>eudicotyledons</taxon>
        <taxon>Gunneridae</taxon>
        <taxon>Pentapetalae</taxon>
        <taxon>asterids</taxon>
        <taxon>campanulids</taxon>
        <taxon>Asterales</taxon>
        <taxon>Asteraceae</taxon>
        <taxon>Asteroideae</taxon>
        <taxon>Anthemideae</taxon>
        <taxon>Anthemidinae</taxon>
        <taxon>Tanacetum</taxon>
    </lineage>
</organism>
<dbReference type="Proteomes" id="UP001151760">
    <property type="component" value="Unassembled WGS sequence"/>
</dbReference>
<feature type="region of interest" description="Disordered" evidence="2">
    <location>
        <begin position="152"/>
        <end position="172"/>
    </location>
</feature>
<keyword evidence="1" id="KW-0175">Coiled coil</keyword>
<protein>
    <submittedName>
        <fullName evidence="3">Uncharacterized protein</fullName>
    </submittedName>
</protein>
<name>A0ABQ4ZHH9_9ASTR</name>
<feature type="compositionally biased region" description="Polar residues" evidence="2">
    <location>
        <begin position="158"/>
        <end position="172"/>
    </location>
</feature>
<reference evidence="3" key="2">
    <citation type="submission" date="2022-01" db="EMBL/GenBank/DDBJ databases">
        <authorList>
            <person name="Yamashiro T."/>
            <person name="Shiraishi A."/>
            <person name="Satake H."/>
            <person name="Nakayama K."/>
        </authorList>
    </citation>
    <scope>NUCLEOTIDE SEQUENCE</scope>
</reference>
<sequence>MTSYDLSFESDYRLKNARLVEVCTLQTVVVRKGVFEDKILIPKPPRNCARCARCGTPVDGPYCQGCALLQRIYEVQPPQYTVNHPIFKSQNDLLNSQNKLMEQMTTLRELVDQAIQKKEEEKRIAEEQAARDRSWKIPICYDDDEDNTIAITPEEPDNSLSMGTTSDTNTRTNQSEVKTFVLGLATFTEGTTVLNDLAALTGVVVLEKLCLAVLNGTRPDLVKTAVGAKFLLELEIF</sequence>
<gene>
    <name evidence="3" type="ORF">Tco_0772295</name>
</gene>
<comment type="caution">
    <text evidence="3">The sequence shown here is derived from an EMBL/GenBank/DDBJ whole genome shotgun (WGS) entry which is preliminary data.</text>
</comment>
<evidence type="ECO:0000313" key="3">
    <source>
        <dbReference type="EMBL" id="GJS89659.1"/>
    </source>
</evidence>
<evidence type="ECO:0000256" key="1">
    <source>
        <dbReference type="SAM" id="Coils"/>
    </source>
</evidence>
<feature type="coiled-coil region" evidence="1">
    <location>
        <begin position="97"/>
        <end position="131"/>
    </location>
</feature>
<dbReference type="EMBL" id="BQNB010011366">
    <property type="protein sequence ID" value="GJS89659.1"/>
    <property type="molecule type" value="Genomic_DNA"/>
</dbReference>
<evidence type="ECO:0000313" key="4">
    <source>
        <dbReference type="Proteomes" id="UP001151760"/>
    </source>
</evidence>
<keyword evidence="4" id="KW-1185">Reference proteome</keyword>
<accession>A0ABQ4ZHH9</accession>
<reference evidence="3" key="1">
    <citation type="journal article" date="2022" name="Int. J. Mol. Sci.">
        <title>Draft Genome of Tanacetum Coccineum: Genomic Comparison of Closely Related Tanacetum-Family Plants.</title>
        <authorList>
            <person name="Yamashiro T."/>
            <person name="Shiraishi A."/>
            <person name="Nakayama K."/>
            <person name="Satake H."/>
        </authorList>
    </citation>
    <scope>NUCLEOTIDE SEQUENCE</scope>
</reference>
<evidence type="ECO:0000256" key="2">
    <source>
        <dbReference type="SAM" id="MobiDB-lite"/>
    </source>
</evidence>
<proteinExistence type="predicted"/>